<dbReference type="AlphaFoldDB" id="A0A239FQZ4"/>
<evidence type="ECO:0000313" key="2">
    <source>
        <dbReference type="Proteomes" id="UP000198282"/>
    </source>
</evidence>
<accession>A0A239FQZ4</accession>
<dbReference type="Proteomes" id="UP000198282">
    <property type="component" value="Unassembled WGS sequence"/>
</dbReference>
<reference evidence="1 2" key="1">
    <citation type="submission" date="2017-06" db="EMBL/GenBank/DDBJ databases">
        <authorList>
            <person name="Kim H.J."/>
            <person name="Triplett B.A."/>
        </authorList>
    </citation>
    <scope>NUCLEOTIDE SEQUENCE [LARGE SCALE GENOMIC DNA]</scope>
    <source>
        <strain evidence="1 2">CGMCC 4.2132</strain>
    </source>
</reference>
<dbReference type="EMBL" id="FZOD01000012">
    <property type="protein sequence ID" value="SNS59199.1"/>
    <property type="molecule type" value="Genomic_DNA"/>
</dbReference>
<sequence>MRVVMMAIPSDPKVIEACERAGVGTVLSTLPSAGLSRVELQMDAFEAALAEMLGE</sequence>
<gene>
    <name evidence="1" type="ORF">SAMN05216276_101247</name>
</gene>
<protein>
    <submittedName>
        <fullName evidence="1">Uncharacterized protein</fullName>
    </submittedName>
</protein>
<organism evidence="1 2">
    <name type="scientific">Streptosporangium subroseum</name>
    <dbReference type="NCBI Taxonomy" id="106412"/>
    <lineage>
        <taxon>Bacteria</taxon>
        <taxon>Bacillati</taxon>
        <taxon>Actinomycetota</taxon>
        <taxon>Actinomycetes</taxon>
        <taxon>Streptosporangiales</taxon>
        <taxon>Streptosporangiaceae</taxon>
        <taxon>Streptosporangium</taxon>
    </lineage>
</organism>
<proteinExistence type="predicted"/>
<keyword evidence="2" id="KW-1185">Reference proteome</keyword>
<dbReference type="RefSeq" id="WP_179282046.1">
    <property type="nucleotide sequence ID" value="NZ_FZOD01000012.1"/>
</dbReference>
<evidence type="ECO:0000313" key="1">
    <source>
        <dbReference type="EMBL" id="SNS59199.1"/>
    </source>
</evidence>
<name>A0A239FQZ4_9ACTN</name>